<dbReference type="RefSeq" id="WP_163905236.1">
    <property type="nucleotide sequence ID" value="NZ_CP048427.1"/>
</dbReference>
<keyword evidence="2" id="KW-1185">Reference proteome</keyword>
<dbReference type="Proteomes" id="UP000477849">
    <property type="component" value="Unassembled WGS sequence"/>
</dbReference>
<reference evidence="1 2" key="1">
    <citation type="submission" date="2020-02" db="EMBL/GenBank/DDBJ databases">
        <title>Genome sequence of the type strain CCBAU10050 of Rhizobium daejeonense.</title>
        <authorList>
            <person name="Gao J."/>
            <person name="Sun J."/>
        </authorList>
    </citation>
    <scope>NUCLEOTIDE SEQUENCE [LARGE SCALE GENOMIC DNA]</scope>
    <source>
        <strain evidence="1 2">CCBAU10050</strain>
    </source>
</reference>
<evidence type="ECO:0008006" key="3">
    <source>
        <dbReference type="Google" id="ProtNLM"/>
    </source>
</evidence>
<evidence type="ECO:0000313" key="2">
    <source>
        <dbReference type="Proteomes" id="UP000477849"/>
    </source>
</evidence>
<name>A0A6M1RRC4_9HYPH</name>
<sequence length="64" mass="7482">MKREQFLRELRQIAKEQNKVLEIYEGKGKGSHYRAKYDGKISTIKSGELSPNYVRLVKKQLGIE</sequence>
<dbReference type="EMBL" id="JAAKZH010000003">
    <property type="protein sequence ID" value="NGO64214.1"/>
    <property type="molecule type" value="Genomic_DNA"/>
</dbReference>
<dbReference type="AlphaFoldDB" id="A0A6M1RRC4"/>
<gene>
    <name evidence="1" type="ORF">G6N76_11045</name>
</gene>
<accession>A0A6M1RRC4</accession>
<comment type="caution">
    <text evidence="1">The sequence shown here is derived from an EMBL/GenBank/DDBJ whole genome shotgun (WGS) entry which is preliminary data.</text>
</comment>
<proteinExistence type="predicted"/>
<evidence type="ECO:0000313" key="1">
    <source>
        <dbReference type="EMBL" id="NGO64214.1"/>
    </source>
</evidence>
<organism evidence="1 2">
    <name type="scientific">Rhizobium daejeonense</name>
    <dbReference type="NCBI Taxonomy" id="240521"/>
    <lineage>
        <taxon>Bacteria</taxon>
        <taxon>Pseudomonadati</taxon>
        <taxon>Pseudomonadota</taxon>
        <taxon>Alphaproteobacteria</taxon>
        <taxon>Hyphomicrobiales</taxon>
        <taxon>Rhizobiaceae</taxon>
        <taxon>Rhizobium/Agrobacterium group</taxon>
        <taxon>Rhizobium</taxon>
    </lineage>
</organism>
<protein>
    <recommendedName>
        <fullName evidence="3">Type II toxin-antitoxin system HicA family toxin</fullName>
    </recommendedName>
</protein>